<sequence>MSSLRPLDSATFRKLGPREKGQTERYRRRVERKQPVLGTEQ</sequence>
<dbReference type="Proteomes" id="UP000005273">
    <property type="component" value="Unassembled WGS sequence"/>
</dbReference>
<feature type="region of interest" description="Disordered" evidence="1">
    <location>
        <begin position="1"/>
        <end position="41"/>
    </location>
</feature>
<name>A0A0T5XB79_9BACT</name>
<protein>
    <submittedName>
        <fullName evidence="2">Uncharacterized protein</fullName>
    </submittedName>
</protein>
<evidence type="ECO:0000313" key="2">
    <source>
        <dbReference type="EMBL" id="KRT35166.1"/>
    </source>
</evidence>
<dbReference type="AlphaFoldDB" id="A0A0T5XB79"/>
<gene>
    <name evidence="2" type="ORF">HMPREF1705_04764</name>
</gene>
<evidence type="ECO:0000256" key="1">
    <source>
        <dbReference type="SAM" id="MobiDB-lite"/>
    </source>
</evidence>
<keyword evidence="3" id="KW-1185">Reference proteome</keyword>
<proteinExistence type="predicted"/>
<dbReference type="EMBL" id="ACJX03000001">
    <property type="protein sequence ID" value="KRT35166.1"/>
    <property type="molecule type" value="Genomic_DNA"/>
</dbReference>
<feature type="compositionally biased region" description="Basic and acidic residues" evidence="1">
    <location>
        <begin position="16"/>
        <end position="25"/>
    </location>
</feature>
<dbReference type="STRING" id="592015.HMPREF1705_04764"/>
<evidence type="ECO:0000313" key="3">
    <source>
        <dbReference type="Proteomes" id="UP000005273"/>
    </source>
</evidence>
<accession>A0A0T5XB79</accession>
<organism evidence="2 3">
    <name type="scientific">Acetomicrobium hydrogeniformans ATCC BAA-1850</name>
    <dbReference type="NCBI Taxonomy" id="592015"/>
    <lineage>
        <taxon>Bacteria</taxon>
        <taxon>Thermotogati</taxon>
        <taxon>Synergistota</taxon>
        <taxon>Synergistia</taxon>
        <taxon>Synergistales</taxon>
        <taxon>Acetomicrobiaceae</taxon>
        <taxon>Acetomicrobium</taxon>
    </lineage>
</organism>
<comment type="caution">
    <text evidence="2">The sequence shown here is derived from an EMBL/GenBank/DDBJ whole genome shotgun (WGS) entry which is preliminary data.</text>
</comment>
<reference evidence="3" key="1">
    <citation type="submission" date="2012-09" db="EMBL/GenBank/DDBJ databases">
        <authorList>
            <person name="Weinstock G."/>
            <person name="Sodergren E."/>
            <person name="Clifton S."/>
            <person name="Fulton L."/>
            <person name="Fulton B."/>
            <person name="Courtney L."/>
            <person name="Fronick C."/>
            <person name="Harrison M."/>
            <person name="Strong C."/>
            <person name="Farmer C."/>
            <person name="Delehaunty K."/>
            <person name="Markovic C."/>
            <person name="Hall O."/>
            <person name="Minx P."/>
            <person name="Tomlinson C."/>
            <person name="Mitreva M."/>
            <person name="Nelson J."/>
            <person name="Hou S."/>
            <person name="Wollam A."/>
            <person name="Pepin K.H."/>
            <person name="Johnson M."/>
            <person name="Bhonagiri V."/>
            <person name="Nash W.E."/>
            <person name="Suruliraj S."/>
            <person name="Warren W."/>
            <person name="Chinwalla A."/>
            <person name="Mardis E.R."/>
            <person name="Wilson R.K."/>
        </authorList>
    </citation>
    <scope>NUCLEOTIDE SEQUENCE [LARGE SCALE GENOMIC DNA]</scope>
    <source>
        <strain evidence="3">OS1</strain>
    </source>
</reference>